<sequence length="739" mass="82843">MAVESLKLYISEIKGGDFGDAKGGIEFQFTSPFPADIFTCAEFDESGDYLAAGDKSGRIYVFNGTGQARFSHEAEFDYLKSLEIEEKINAICWLPTVNNSLHLLSTNDKVVKLWRMSEQSPFAYNFNFRADENVAENSGEIDMLSEGCDINASVKLDNCSANNSCLKKATSCTFLRIPRYRKRKNLTIEVRPRRIYANAHTYHINAISPNSDQETFISADDLRINLWHLDVPDQSFTIVDIKPENMEELNEVITCSRFHPELCYMFGYSTSRGVVRLCDMRARALCDNHVLVMDDPSLSQNRGFFCDIISSLSDFRFDHSGNYILARDYLNLKVWDMRKSDQPCEVYSVHEPLRSQLCMLYESDAIFDKFLCSWSEDDRYVFTGSYGNVLRIFDRHKGTDWAYDLGEADVRPTFATNTTVLPLSIPPALNLRSHRSRLQPKRFISPDSEVASRFQLQAVCLANASALDALTTAASSSSSVTTTSNKSEHNVLASPVVAGSKRRKQTLLPVPRHYDEEEEDDEEEDDDGEDVDEDSDEFETVGGEDVGDGIRRDPSKVNGRLSAPSAAARSVLTGLREIDYKRRFLQVACHPQRLLFVAMSGKEMFFVSGKEASPMMGTPRGPEDEEEGLEECGENVDGKVNSSHPAVSSPLDIKAAKRRRRRQGETEMQMMSSLTDLPSGSPPSAGQTEDLTVLKAPSAALIEKRRSISEDVDEVGKVTDDKPRAKRHAADFTADMEFE</sequence>
<dbReference type="OrthoDB" id="6274823at2759"/>
<dbReference type="PRINTS" id="PR00600">
    <property type="entry name" value="PP2APR55"/>
</dbReference>
<dbReference type="WBParaSite" id="TASK_0000147201-mRNA-1">
    <property type="protein sequence ID" value="TASK_0000147201-mRNA-1"/>
    <property type="gene ID" value="TASK_0000147201"/>
</dbReference>
<keyword evidence="7" id="KW-1185">Reference proteome</keyword>
<feature type="compositionally biased region" description="Basic and acidic residues" evidence="5">
    <location>
        <begin position="710"/>
        <end position="723"/>
    </location>
</feature>
<evidence type="ECO:0000313" key="8">
    <source>
        <dbReference type="WBParaSite" id="TASK_0000147201-mRNA-1"/>
    </source>
</evidence>
<evidence type="ECO:0000313" key="6">
    <source>
        <dbReference type="EMBL" id="VDK23107.1"/>
    </source>
</evidence>
<dbReference type="GO" id="GO:0000159">
    <property type="term" value="C:protein phosphatase type 2A complex"/>
    <property type="evidence" value="ECO:0007669"/>
    <property type="project" value="UniProtKB-UniRule"/>
</dbReference>
<feature type="compositionally biased region" description="Acidic residues" evidence="5">
    <location>
        <begin position="516"/>
        <end position="539"/>
    </location>
</feature>
<reference evidence="8" key="1">
    <citation type="submission" date="2017-02" db="UniProtKB">
        <authorList>
            <consortium name="WormBaseParasite"/>
        </authorList>
    </citation>
    <scope>IDENTIFICATION</scope>
</reference>
<evidence type="ECO:0000256" key="5">
    <source>
        <dbReference type="SAM" id="MobiDB-lite"/>
    </source>
</evidence>
<dbReference type="SUPFAM" id="SSF50978">
    <property type="entry name" value="WD40 repeat-like"/>
    <property type="match status" value="1"/>
</dbReference>
<evidence type="ECO:0000313" key="7">
    <source>
        <dbReference type="Proteomes" id="UP000282613"/>
    </source>
</evidence>
<feature type="region of interest" description="Disordered" evidence="5">
    <location>
        <begin position="613"/>
        <end position="688"/>
    </location>
</feature>
<evidence type="ECO:0000256" key="1">
    <source>
        <dbReference type="ARBA" id="ARBA00008259"/>
    </source>
</evidence>
<dbReference type="AlphaFoldDB" id="A0A0R3VVP8"/>
<feature type="compositionally biased region" description="Polar residues" evidence="5">
    <location>
        <begin position="669"/>
        <end position="688"/>
    </location>
</feature>
<gene>
    <name evidence="6" type="ORF">TASK_LOCUS1473</name>
</gene>
<dbReference type="Proteomes" id="UP000282613">
    <property type="component" value="Unassembled WGS sequence"/>
</dbReference>
<dbReference type="EMBL" id="UYRS01000391">
    <property type="protein sequence ID" value="VDK23107.1"/>
    <property type="molecule type" value="Genomic_DNA"/>
</dbReference>
<dbReference type="InterPro" id="IPR036322">
    <property type="entry name" value="WD40_repeat_dom_sf"/>
</dbReference>
<feature type="region of interest" description="Disordered" evidence="5">
    <location>
        <begin position="478"/>
        <end position="566"/>
    </location>
</feature>
<evidence type="ECO:0000256" key="3">
    <source>
        <dbReference type="ARBA" id="ARBA00022737"/>
    </source>
</evidence>
<dbReference type="InterPro" id="IPR001680">
    <property type="entry name" value="WD40_rpt"/>
</dbReference>
<dbReference type="GO" id="GO:0019888">
    <property type="term" value="F:protein phosphatase regulator activity"/>
    <property type="evidence" value="ECO:0007669"/>
    <property type="project" value="InterPro"/>
</dbReference>
<evidence type="ECO:0000256" key="4">
    <source>
        <dbReference type="RuleBase" id="RU331113"/>
    </source>
</evidence>
<protein>
    <recommendedName>
        <fullName evidence="4">Serine/threonine-protein phosphatase 2A 55 kDa regulatory subunit B</fullName>
    </recommendedName>
</protein>
<feature type="region of interest" description="Disordered" evidence="5">
    <location>
        <begin position="710"/>
        <end position="739"/>
    </location>
</feature>
<dbReference type="Gene3D" id="2.130.10.10">
    <property type="entry name" value="YVTN repeat-like/Quinoprotein amine dehydrogenase"/>
    <property type="match status" value="2"/>
</dbReference>
<reference evidence="6 7" key="2">
    <citation type="submission" date="2018-11" db="EMBL/GenBank/DDBJ databases">
        <authorList>
            <consortium name="Pathogen Informatics"/>
        </authorList>
    </citation>
    <scope>NUCLEOTIDE SEQUENCE [LARGE SCALE GENOMIC DNA]</scope>
</reference>
<dbReference type="InterPro" id="IPR015943">
    <property type="entry name" value="WD40/YVTN_repeat-like_dom_sf"/>
</dbReference>
<dbReference type="InterPro" id="IPR000009">
    <property type="entry name" value="PP2A_PR55"/>
</dbReference>
<dbReference type="SMART" id="SM00320">
    <property type="entry name" value="WD40"/>
    <property type="match status" value="4"/>
</dbReference>
<dbReference type="STRING" id="60517.A0A0R3VVP8"/>
<accession>A0A0R3VVP8</accession>
<dbReference type="InterPro" id="IPR018067">
    <property type="entry name" value="PP2A_PR55_CS"/>
</dbReference>
<dbReference type="PROSITE" id="PS01024">
    <property type="entry name" value="PR55_1"/>
    <property type="match status" value="1"/>
</dbReference>
<organism evidence="8">
    <name type="scientific">Taenia asiatica</name>
    <name type="common">Asian tapeworm</name>
    <dbReference type="NCBI Taxonomy" id="60517"/>
    <lineage>
        <taxon>Eukaryota</taxon>
        <taxon>Metazoa</taxon>
        <taxon>Spiralia</taxon>
        <taxon>Lophotrochozoa</taxon>
        <taxon>Platyhelminthes</taxon>
        <taxon>Cestoda</taxon>
        <taxon>Eucestoda</taxon>
        <taxon>Cyclophyllidea</taxon>
        <taxon>Taeniidae</taxon>
        <taxon>Taenia</taxon>
    </lineage>
</organism>
<keyword evidence="2 4" id="KW-0853">WD repeat</keyword>
<comment type="similarity">
    <text evidence="1 4">Belongs to the phosphatase 2A regulatory subunit B family.</text>
</comment>
<name>A0A0R3VVP8_TAEAS</name>
<keyword evidence="3 4" id="KW-0677">Repeat</keyword>
<proteinExistence type="inferred from homology"/>
<feature type="compositionally biased region" description="Acidic residues" evidence="5">
    <location>
        <begin position="623"/>
        <end position="634"/>
    </location>
</feature>
<evidence type="ECO:0000256" key="2">
    <source>
        <dbReference type="ARBA" id="ARBA00022574"/>
    </source>
</evidence>
<dbReference type="PANTHER" id="PTHR11871">
    <property type="entry name" value="PROTEIN PHOSPHATASE PP2A REGULATORY SUBUNIT B"/>
    <property type="match status" value="1"/>
</dbReference>